<name>A0ABP9WCP9_9DEIO</name>
<accession>A0ABP9WCP9</accession>
<comment type="caution">
    <text evidence="1">The sequence shown here is derived from an EMBL/GenBank/DDBJ whole genome shotgun (WGS) entry which is preliminary data.</text>
</comment>
<dbReference type="RefSeq" id="WP_345468192.1">
    <property type="nucleotide sequence ID" value="NZ_BAABRP010000027.1"/>
</dbReference>
<evidence type="ECO:0000313" key="1">
    <source>
        <dbReference type="EMBL" id="GAA5514916.1"/>
    </source>
</evidence>
<dbReference type="EMBL" id="BAABRP010000027">
    <property type="protein sequence ID" value="GAA5514916.1"/>
    <property type="molecule type" value="Genomic_DNA"/>
</dbReference>
<evidence type="ECO:0000313" key="2">
    <source>
        <dbReference type="Proteomes" id="UP001401887"/>
    </source>
</evidence>
<sequence length="178" mass="19091">MSEGGGGVSGGKVYRHVEVLRLERDPHALMYAPEQPYRLTLWEPDTNVHEDDVPHGCKNLSRIELLALRNTCNELLAESAEVVTTDHALRNLQQIELLREALPAPLRPTVGSGYRPSAWCKACGMPYDASLPCCPEEGCGQPQAAPVPQTPPLGTCSEAGCGAACTGLICSPCLEGRL</sequence>
<organism evidence="1 2">
    <name type="scientific">Deinococcus carri</name>
    <dbReference type="NCBI Taxonomy" id="1211323"/>
    <lineage>
        <taxon>Bacteria</taxon>
        <taxon>Thermotogati</taxon>
        <taxon>Deinococcota</taxon>
        <taxon>Deinococci</taxon>
        <taxon>Deinococcales</taxon>
        <taxon>Deinococcaceae</taxon>
        <taxon>Deinococcus</taxon>
    </lineage>
</organism>
<gene>
    <name evidence="1" type="ORF">Dcar01_03680</name>
</gene>
<dbReference type="Proteomes" id="UP001401887">
    <property type="component" value="Unassembled WGS sequence"/>
</dbReference>
<protein>
    <submittedName>
        <fullName evidence="1">Uncharacterized protein</fullName>
    </submittedName>
</protein>
<keyword evidence="2" id="KW-1185">Reference proteome</keyword>
<reference evidence="1 2" key="1">
    <citation type="submission" date="2024-02" db="EMBL/GenBank/DDBJ databases">
        <title>Deinococcus carri NBRC 110142.</title>
        <authorList>
            <person name="Ichikawa N."/>
            <person name="Katano-Makiyama Y."/>
            <person name="Hidaka K."/>
        </authorList>
    </citation>
    <scope>NUCLEOTIDE SEQUENCE [LARGE SCALE GENOMIC DNA]</scope>
    <source>
        <strain evidence="1 2">NBRC 110142</strain>
    </source>
</reference>
<proteinExistence type="predicted"/>